<dbReference type="SUPFAM" id="SSF48726">
    <property type="entry name" value="Immunoglobulin"/>
    <property type="match status" value="2"/>
</dbReference>
<dbReference type="InterPro" id="IPR036179">
    <property type="entry name" value="Ig-like_dom_sf"/>
</dbReference>
<accession>A0A4X2KD11</accession>
<dbReference type="InterPro" id="IPR042341">
    <property type="entry name" value="CD19"/>
</dbReference>
<feature type="region of interest" description="Disordered" evidence="1">
    <location>
        <begin position="477"/>
        <end position="498"/>
    </location>
</feature>
<dbReference type="Proteomes" id="UP000314987">
    <property type="component" value="Unassembled WGS sequence"/>
</dbReference>
<dbReference type="CTD" id="930"/>
<dbReference type="PANTHER" id="PTHR16674:SF2">
    <property type="entry name" value="B-LYMPHOCYTE ANTIGEN CD19"/>
    <property type="match status" value="1"/>
</dbReference>
<dbReference type="GeneID" id="114043613"/>
<feature type="domain" description="Ig-like" evidence="2">
    <location>
        <begin position="204"/>
        <end position="306"/>
    </location>
</feature>
<dbReference type="GO" id="GO:0002322">
    <property type="term" value="P:B cell proliferation involved in immune response"/>
    <property type="evidence" value="ECO:0007669"/>
    <property type="project" value="InterPro"/>
</dbReference>
<feature type="region of interest" description="Disordered" evidence="1">
    <location>
        <begin position="400"/>
        <end position="465"/>
    </location>
</feature>
<protein>
    <recommendedName>
        <fullName evidence="2">Ig-like domain-containing protein</fullName>
    </recommendedName>
</protein>
<dbReference type="InterPro" id="IPR007110">
    <property type="entry name" value="Ig-like_dom"/>
</dbReference>
<dbReference type="RefSeq" id="XP_027718486.1">
    <property type="nucleotide sequence ID" value="XM_027862685.1"/>
</dbReference>
<dbReference type="STRING" id="29139.ENSVURP00010009778"/>
<dbReference type="InterPro" id="IPR013783">
    <property type="entry name" value="Ig-like_fold"/>
</dbReference>
<keyword evidence="4" id="KW-1185">Reference proteome</keyword>
<dbReference type="OMA" id="ENMENPE"/>
<dbReference type="AlphaFoldDB" id="A0A4X2KD11"/>
<feature type="compositionally biased region" description="Acidic residues" evidence="1">
    <location>
        <begin position="554"/>
        <end position="574"/>
    </location>
</feature>
<dbReference type="GO" id="GO:0050864">
    <property type="term" value="P:regulation of B cell activation"/>
    <property type="evidence" value="ECO:0007669"/>
    <property type="project" value="InterPro"/>
</dbReference>
<evidence type="ECO:0000313" key="3">
    <source>
        <dbReference type="Ensembl" id="ENSVURP00010009778.1"/>
    </source>
</evidence>
<feature type="domain" description="Ig-like" evidence="2">
    <location>
        <begin position="54"/>
        <end position="153"/>
    </location>
</feature>
<dbReference type="PANTHER" id="PTHR16674">
    <property type="entry name" value="B-LYMPHOCYTE ANTIGEN CD19"/>
    <property type="match status" value="1"/>
</dbReference>
<dbReference type="GO" id="GO:0050853">
    <property type="term" value="P:B cell receptor signaling pathway"/>
    <property type="evidence" value="ECO:0007669"/>
    <property type="project" value="TreeGrafter"/>
</dbReference>
<dbReference type="SMART" id="SM00409">
    <property type="entry name" value="IG"/>
    <property type="match status" value="2"/>
</dbReference>
<organism evidence="3 4">
    <name type="scientific">Vombatus ursinus</name>
    <name type="common">Common wombat</name>
    <dbReference type="NCBI Taxonomy" id="29139"/>
    <lineage>
        <taxon>Eukaryota</taxon>
        <taxon>Metazoa</taxon>
        <taxon>Chordata</taxon>
        <taxon>Craniata</taxon>
        <taxon>Vertebrata</taxon>
        <taxon>Euteleostomi</taxon>
        <taxon>Mammalia</taxon>
        <taxon>Metatheria</taxon>
        <taxon>Diprotodontia</taxon>
        <taxon>Vombatidae</taxon>
        <taxon>Vombatus</taxon>
    </lineage>
</organism>
<dbReference type="GO" id="GO:0009897">
    <property type="term" value="C:external side of plasma membrane"/>
    <property type="evidence" value="ECO:0007669"/>
    <property type="project" value="TreeGrafter"/>
</dbReference>
<gene>
    <name evidence="3" type="primary">CD19</name>
</gene>
<dbReference type="CDD" id="cd23998">
    <property type="entry name" value="CD19_protodomain_3_4"/>
    <property type="match status" value="1"/>
</dbReference>
<dbReference type="PROSITE" id="PS50835">
    <property type="entry name" value="IG_LIKE"/>
    <property type="match status" value="2"/>
</dbReference>
<dbReference type="Gene3D" id="2.60.40.10">
    <property type="entry name" value="Immunoglobulins"/>
    <property type="match status" value="2"/>
</dbReference>
<reference evidence="4" key="1">
    <citation type="submission" date="2018-12" db="EMBL/GenBank/DDBJ databases">
        <authorList>
            <person name="Yazar S."/>
        </authorList>
    </citation>
    <scope>NUCLEOTIDE SEQUENCE [LARGE SCALE GENOMIC DNA]</scope>
</reference>
<evidence type="ECO:0000256" key="1">
    <source>
        <dbReference type="SAM" id="MobiDB-lite"/>
    </source>
</evidence>
<evidence type="ECO:0000313" key="4">
    <source>
        <dbReference type="Proteomes" id="UP000314987"/>
    </source>
</evidence>
<feature type="compositionally biased region" description="Acidic residues" evidence="1">
    <location>
        <begin position="431"/>
        <end position="448"/>
    </location>
</feature>
<sequence length="586" mass="65236">MRPWFWFSNSHQPLLAPASTLPIWTPSGVITQLAMQQPPFFLLFFLFVFLFLTPQGAEPQDPLSVEVEEGKDAVLPCLIGPRDGPFEPISWSGGGQLSLLQQLTLKGPGLGAQVRPSNISLFIYNVSAESGGFYLCEWGTLKKQQSKAGAAISVKGSGELFQWNATGPEGCGVSFPRFRFHTYPFTQLYVWAKDKPELWDPFIPCVEQNQTEELELTLAPGSPLWLSCEQSPSSLTWGSTSWVHWRPGKNTSLLSLELGKGLLAREFWVMGTQGEGALLILPQAVPQDAGTYLCKSGNLTISIELKVISQSVWRWLLGTGAWKIPVVTLTYVSFCLGTLVGFLQVKKALLLRRKKKRMTDRTRRFFRVMSPGNEAQSQYGNVLPMSGVPNPGNVRTMKWTPGFGEATPSFGNPYRRNQETGIPGLRSPGQEDPEEEEGEGYEEPDGEEASGAYENSQDQISQDDWGYENEEKRTMAAEEIEDDSFSTAESYENENKEMVPPIYTTTGFLLPKGPVWDACREVSSLGSQSYEDMRGILYAAPQIRNLHPQPGPSQEEDGDSYENMENPEEADPDWEAGGWAPTWNNR</sequence>
<name>A0A4X2KD11_VOMUR</name>
<dbReference type="GeneTree" id="ENSGT00390000014991"/>
<dbReference type="Ensembl" id="ENSVURT00010011093.1">
    <property type="protein sequence ID" value="ENSVURP00010009778.1"/>
    <property type="gene ID" value="ENSVURG00010007568.1"/>
</dbReference>
<evidence type="ECO:0000259" key="2">
    <source>
        <dbReference type="PROSITE" id="PS50835"/>
    </source>
</evidence>
<proteinExistence type="predicted"/>
<reference evidence="3" key="3">
    <citation type="submission" date="2025-09" db="UniProtKB">
        <authorList>
            <consortium name="Ensembl"/>
        </authorList>
    </citation>
    <scope>IDENTIFICATION</scope>
</reference>
<dbReference type="InterPro" id="IPR003599">
    <property type="entry name" value="Ig_sub"/>
</dbReference>
<reference evidence="3" key="2">
    <citation type="submission" date="2025-08" db="UniProtKB">
        <authorList>
            <consortium name="Ensembl"/>
        </authorList>
    </citation>
    <scope>IDENTIFICATION</scope>
</reference>
<feature type="compositionally biased region" description="Polar residues" evidence="1">
    <location>
        <begin position="453"/>
        <end position="462"/>
    </location>
</feature>
<feature type="region of interest" description="Disordered" evidence="1">
    <location>
        <begin position="543"/>
        <end position="586"/>
    </location>
</feature>